<dbReference type="InterPro" id="IPR000055">
    <property type="entry name" value="Restrct_endonuc_typeI_TRD"/>
</dbReference>
<reference evidence="6 7" key="1">
    <citation type="submission" date="2016-08" db="EMBL/GenBank/DDBJ databases">
        <authorList>
            <person name="Seilhamer J.J."/>
        </authorList>
    </citation>
    <scope>NUCLEOTIDE SEQUENCE [LARGE SCALE GENOMIC DNA]</scope>
    <source>
        <strain evidence="6 7">CFBP7245</strain>
    </source>
</reference>
<dbReference type="AlphaFoldDB" id="A0A2S7CCI2"/>
<feature type="domain" description="Type I restriction modification DNA specificity" evidence="5">
    <location>
        <begin position="87"/>
        <end position="185"/>
    </location>
</feature>
<dbReference type="RefSeq" id="WP_104614212.1">
    <property type="nucleotide sequence ID" value="NZ_JBHLXZ010000001.1"/>
</dbReference>
<dbReference type="Pfam" id="PF01420">
    <property type="entry name" value="Methylase_S"/>
    <property type="match status" value="2"/>
</dbReference>
<sequence length="427" mass="46908">MIFCSGKQEHRLKWAFESCKNGAWGSEPDGEADVICIRAADFDGQSGRLNEGERTLRAIDPAVFEKIALRPGDLVMEKSGGGEKQLVGRTALFDDDRPSVTSNFLARCRPASGIDPAYLNYLMLAIYTGRGTYPHIKQSTGIQNLDLGRYLDMRVSIPELLAQQRIARFLDDKTARIDALIEKKQALQERLAEKRQALITRAVTKGLNPDVPMKPSGVDWLGDIPSHWDLLQLRRVTRKVTTGRTPPSALADYFTDGDVNWFTPGDFGDGIELCDSERKISSTAIDDGVASLYPSGTVFLVAIGATLGKVAIAKEPGSANQQVNAMIMKDRNSPQFLAYFLEGFRNEVRMTSNGNTLAILNQDGTKALMVLRPPVEEQEAISEFLIGQDQRDSIVIGEVERSCQLLAEYRAALVTAAVTGQLPELNG</sequence>
<comment type="similarity">
    <text evidence="1">Belongs to the type-I restriction system S methylase family.</text>
</comment>
<gene>
    <name evidence="6" type="ORF">XdyCFBP7245_02500</name>
</gene>
<evidence type="ECO:0000256" key="1">
    <source>
        <dbReference type="ARBA" id="ARBA00010923"/>
    </source>
</evidence>
<dbReference type="Gene3D" id="1.10.287.1120">
    <property type="entry name" value="Bipartite methylase S protein"/>
    <property type="match status" value="1"/>
</dbReference>
<dbReference type="GO" id="GO:0003677">
    <property type="term" value="F:DNA binding"/>
    <property type="evidence" value="ECO:0007669"/>
    <property type="project" value="UniProtKB-KW"/>
</dbReference>
<keyword evidence="3" id="KW-0238">DNA-binding</keyword>
<proteinExistence type="inferred from homology"/>
<keyword evidence="2" id="KW-0680">Restriction system</keyword>
<keyword evidence="4" id="KW-0175">Coiled coil</keyword>
<dbReference type="Proteomes" id="UP000238908">
    <property type="component" value="Unassembled WGS sequence"/>
</dbReference>
<evidence type="ECO:0000259" key="5">
    <source>
        <dbReference type="Pfam" id="PF01420"/>
    </source>
</evidence>
<dbReference type="CDD" id="cd17290">
    <property type="entry name" value="RMtype1_S_AleSS8ORF2795P_TRD1-CR1_like"/>
    <property type="match status" value="1"/>
</dbReference>
<name>A0A2S7CCI2_9XANT</name>
<dbReference type="PANTHER" id="PTHR30408">
    <property type="entry name" value="TYPE-1 RESTRICTION ENZYME ECOKI SPECIFICITY PROTEIN"/>
    <property type="match status" value="1"/>
</dbReference>
<organism evidence="6 7">
    <name type="scientific">Xanthomonas dyei</name>
    <dbReference type="NCBI Taxonomy" id="743699"/>
    <lineage>
        <taxon>Bacteria</taxon>
        <taxon>Pseudomonadati</taxon>
        <taxon>Pseudomonadota</taxon>
        <taxon>Gammaproteobacteria</taxon>
        <taxon>Lysobacterales</taxon>
        <taxon>Lysobacteraceae</taxon>
        <taxon>Xanthomonas</taxon>
    </lineage>
</organism>
<dbReference type="InterPro" id="IPR052021">
    <property type="entry name" value="Type-I_RS_S_subunit"/>
</dbReference>
<protein>
    <recommendedName>
        <fullName evidence="5">Type I restriction modification DNA specificity domain-containing protein</fullName>
    </recommendedName>
</protein>
<dbReference type="GO" id="GO:0009307">
    <property type="term" value="P:DNA restriction-modification system"/>
    <property type="evidence" value="ECO:0007669"/>
    <property type="project" value="UniProtKB-KW"/>
</dbReference>
<dbReference type="Gene3D" id="3.90.220.20">
    <property type="entry name" value="DNA methylase specificity domains"/>
    <property type="match status" value="2"/>
</dbReference>
<evidence type="ECO:0000313" key="7">
    <source>
        <dbReference type="Proteomes" id="UP000238908"/>
    </source>
</evidence>
<evidence type="ECO:0000256" key="3">
    <source>
        <dbReference type="ARBA" id="ARBA00023125"/>
    </source>
</evidence>
<evidence type="ECO:0000256" key="2">
    <source>
        <dbReference type="ARBA" id="ARBA00022747"/>
    </source>
</evidence>
<evidence type="ECO:0000313" key="6">
    <source>
        <dbReference type="EMBL" id="PPU59295.1"/>
    </source>
</evidence>
<comment type="caution">
    <text evidence="6">The sequence shown here is derived from an EMBL/GenBank/DDBJ whole genome shotgun (WGS) entry which is preliminary data.</text>
</comment>
<dbReference type="PANTHER" id="PTHR30408:SF12">
    <property type="entry name" value="TYPE I RESTRICTION ENZYME MJAVIII SPECIFICITY SUBUNIT"/>
    <property type="match status" value="1"/>
</dbReference>
<evidence type="ECO:0000256" key="4">
    <source>
        <dbReference type="SAM" id="Coils"/>
    </source>
</evidence>
<feature type="domain" description="Type I restriction modification DNA specificity" evidence="5">
    <location>
        <begin position="227"/>
        <end position="385"/>
    </location>
</feature>
<dbReference type="SUPFAM" id="SSF116734">
    <property type="entry name" value="DNA methylase specificity domain"/>
    <property type="match status" value="2"/>
</dbReference>
<dbReference type="EMBL" id="MDEE01000001">
    <property type="protein sequence ID" value="PPU59295.1"/>
    <property type="molecule type" value="Genomic_DNA"/>
</dbReference>
<accession>A0A2S7CCI2</accession>
<dbReference type="InterPro" id="IPR044946">
    <property type="entry name" value="Restrct_endonuc_typeI_TRD_sf"/>
</dbReference>
<feature type="coiled-coil region" evidence="4">
    <location>
        <begin position="170"/>
        <end position="197"/>
    </location>
</feature>